<dbReference type="Proteomes" id="UP000448038">
    <property type="component" value="Unassembled WGS sequence"/>
</dbReference>
<comment type="caution">
    <text evidence="1">The sequence shown here is derived from an EMBL/GenBank/DDBJ whole genome shotgun (WGS) entry which is preliminary data.</text>
</comment>
<evidence type="ECO:0000313" key="1">
    <source>
        <dbReference type="EMBL" id="MUK51536.1"/>
    </source>
</evidence>
<name>A0A844P914_ALIFS</name>
<evidence type="ECO:0000313" key="2">
    <source>
        <dbReference type="Proteomes" id="UP000448038"/>
    </source>
</evidence>
<dbReference type="Gene3D" id="3.40.47.10">
    <property type="match status" value="1"/>
</dbReference>
<sequence length="133" mass="14916">MPTLCLPEVIYPKYVITNNDIISFINAHHSKVKHKERSIQMISNTTIEKRHTIIPFDEIINLGLFGERGFLYEVHARDLASQAAKKALLNSGLNKNDITMVIVTSCTGFMMPSLTAHIINDLDLDIGTIQLPI</sequence>
<proteinExistence type="predicted"/>
<dbReference type="SUPFAM" id="SSF53901">
    <property type="entry name" value="Thiolase-like"/>
    <property type="match status" value="1"/>
</dbReference>
<dbReference type="InterPro" id="IPR016039">
    <property type="entry name" value="Thiolase-like"/>
</dbReference>
<gene>
    <name evidence="1" type="ORF">GNP88_20850</name>
</gene>
<dbReference type="EMBL" id="WOBN01000068">
    <property type="protein sequence ID" value="MUK51536.1"/>
    <property type="molecule type" value="Genomic_DNA"/>
</dbReference>
<feature type="non-terminal residue" evidence="1">
    <location>
        <position position="133"/>
    </location>
</feature>
<dbReference type="GO" id="GO:0016746">
    <property type="term" value="F:acyltransferase activity"/>
    <property type="evidence" value="ECO:0007669"/>
    <property type="project" value="InterPro"/>
</dbReference>
<accession>A0A844P914</accession>
<dbReference type="AlphaFoldDB" id="A0A844P914"/>
<protein>
    <submittedName>
        <fullName evidence="1">Type III polyketide synthase</fullName>
    </submittedName>
</protein>
<organism evidence="1 2">
    <name type="scientific">Aliivibrio fischeri</name>
    <name type="common">Vibrio fischeri</name>
    <dbReference type="NCBI Taxonomy" id="668"/>
    <lineage>
        <taxon>Bacteria</taxon>
        <taxon>Pseudomonadati</taxon>
        <taxon>Pseudomonadota</taxon>
        <taxon>Gammaproteobacteria</taxon>
        <taxon>Vibrionales</taxon>
        <taxon>Vibrionaceae</taxon>
        <taxon>Aliivibrio</taxon>
    </lineage>
</organism>
<reference evidence="1 2" key="1">
    <citation type="submission" date="2019-11" db="EMBL/GenBank/DDBJ databases">
        <title>Using colonization assays and comparative genomics to discover symbiosis behaviors and factors in Vibrio fischeri.</title>
        <authorList>
            <person name="Bongrand C."/>
            <person name="Moriano-Gutierrez S."/>
            <person name="Arevalo P."/>
            <person name="Mcfall-Ngai M."/>
            <person name="Visick K."/>
            <person name="Polz M.F."/>
            <person name="Ruby E.G."/>
        </authorList>
    </citation>
    <scope>NUCLEOTIDE SEQUENCE [LARGE SCALE GENOMIC DNA]</scope>
    <source>
        <strain evidence="2">emors.4.1</strain>
    </source>
</reference>